<protein>
    <submittedName>
        <fullName evidence="1">Uncharacterized protein</fullName>
    </submittedName>
</protein>
<gene>
    <name evidence="1" type="ORF">Q3M24_00295</name>
</gene>
<proteinExistence type="predicted"/>
<dbReference type="AlphaFoldDB" id="A0AAU8LW52"/>
<organism evidence="1">
    <name type="scientific">Candidatus Electrothrix aestuarii</name>
    <dbReference type="NCBI Taxonomy" id="3062594"/>
    <lineage>
        <taxon>Bacteria</taxon>
        <taxon>Pseudomonadati</taxon>
        <taxon>Thermodesulfobacteriota</taxon>
        <taxon>Desulfobulbia</taxon>
        <taxon>Desulfobulbales</taxon>
        <taxon>Desulfobulbaceae</taxon>
        <taxon>Candidatus Electrothrix</taxon>
    </lineage>
</organism>
<accession>A0AAU8LW52</accession>
<evidence type="ECO:0000313" key="1">
    <source>
        <dbReference type="EMBL" id="XCN73240.1"/>
    </source>
</evidence>
<reference evidence="1" key="1">
    <citation type="journal article" date="2024" name="Syst. Appl. Microbiol.">
        <title>First single-strain enrichments of Electrothrix cable bacteria, description of E. aestuarii sp. nov. and E. rattekaaiensis sp. nov., and proposal of a cable bacteria taxonomy following the rules of the SeqCode.</title>
        <authorList>
            <person name="Plum-Jensen L.E."/>
            <person name="Schramm A."/>
            <person name="Marshall I.P.G."/>
        </authorList>
    </citation>
    <scope>NUCLEOTIDE SEQUENCE</scope>
    <source>
        <strain evidence="1">Rat1</strain>
    </source>
</reference>
<dbReference type="EMBL" id="CP159373">
    <property type="protein sequence ID" value="XCN73240.1"/>
    <property type="molecule type" value="Genomic_DNA"/>
</dbReference>
<dbReference type="KEGG" id="eaj:Q3M24_00295"/>
<name>A0AAU8LW52_9BACT</name>
<reference evidence="1" key="2">
    <citation type="submission" date="2024-06" db="EMBL/GenBank/DDBJ databases">
        <authorList>
            <person name="Plum-Jensen L.E."/>
            <person name="Schramm A."/>
            <person name="Marshall I.P.G."/>
        </authorList>
    </citation>
    <scope>NUCLEOTIDE SEQUENCE</scope>
    <source>
        <strain evidence="1">Rat1</strain>
    </source>
</reference>
<sequence>MSDLNLFDDDEDDLTDFLEIIPEQFIVTEEELDQEVYAQFMAELEDLEPEADCAALLGQAQELSSEALSLTQKKNILGQLAIQGAAEACQFLQQYCSNCEPDLEQWAKIALYECQMHMETDLFDEPVGLVSSGLGGEGEWLRYIFVLALQGECPAEEQQQDIEGTLGRVCRQNHSKVEQVQFSPSYLSVRILVPLDEAVGEVVEEVIVQLNQRDGRVREEYMVTNVAVPSEEEIQAFLNDLQ</sequence>